<evidence type="ECO:0000259" key="2">
    <source>
        <dbReference type="Pfam" id="PF07331"/>
    </source>
</evidence>
<dbReference type="OrthoDB" id="7347328at2"/>
<sequence>MSLKSYEIQRRPDWAALIIAAGLALFGAVILWDSSHLADLGGYSGVGPGTVPRVVGIGLILLAVWTVFAALRGDFPERPRQQPAPVLWIIAGLAGQLVLLKIAGFSIATGLLFALTARAFGKRNLALSLPVGIAISFAVWIVFSQLLMLNLPAGPLEHLIFGGAR</sequence>
<name>A0A165SLB3_9RHOB</name>
<dbReference type="EMBL" id="CP012661">
    <property type="protein sequence ID" value="AMY69119.1"/>
    <property type="molecule type" value="Genomic_DNA"/>
</dbReference>
<accession>A0A165SLB3</accession>
<dbReference type="PATRIC" id="fig|1335048.3.peg.1948"/>
<keyword evidence="1" id="KW-0812">Transmembrane</keyword>
<feature type="transmembrane region" description="Helical" evidence="1">
    <location>
        <begin position="85"/>
        <end position="115"/>
    </location>
</feature>
<keyword evidence="1" id="KW-1133">Transmembrane helix</keyword>
<keyword evidence="1" id="KW-0472">Membrane</keyword>
<gene>
    <name evidence="3" type="ORF">AKL17_1869</name>
</gene>
<feature type="transmembrane region" description="Helical" evidence="1">
    <location>
        <begin position="127"/>
        <end position="149"/>
    </location>
</feature>
<dbReference type="Proteomes" id="UP000076128">
    <property type="component" value="Chromosome"/>
</dbReference>
<proteinExistence type="predicted"/>
<feature type="transmembrane region" description="Helical" evidence="1">
    <location>
        <begin position="52"/>
        <end position="73"/>
    </location>
</feature>
<feature type="domain" description="DUF1468" evidence="2">
    <location>
        <begin position="18"/>
        <end position="152"/>
    </location>
</feature>
<dbReference type="STRING" id="1335048.AKL17_1869"/>
<evidence type="ECO:0000313" key="4">
    <source>
        <dbReference type="Proteomes" id="UP000076128"/>
    </source>
</evidence>
<evidence type="ECO:0000313" key="3">
    <source>
        <dbReference type="EMBL" id="AMY69119.1"/>
    </source>
</evidence>
<reference evidence="3 4" key="1">
    <citation type="submission" date="2015-09" db="EMBL/GenBank/DDBJ databases">
        <title>Complete genome sequence of Defluviimonas alba cai42t isolated from an oilfield in Xinjiang.</title>
        <authorList>
            <person name="Geng S."/>
            <person name="Pan X."/>
            <person name="Wu X."/>
        </authorList>
    </citation>
    <scope>NUCLEOTIDE SEQUENCE [LARGE SCALE GENOMIC DNA]</scope>
    <source>
        <strain evidence="4">cai42</strain>
    </source>
</reference>
<dbReference type="KEGG" id="daa:AKL17_1869"/>
<feature type="transmembrane region" description="Helical" evidence="1">
    <location>
        <begin position="12"/>
        <end position="32"/>
    </location>
</feature>
<evidence type="ECO:0000256" key="1">
    <source>
        <dbReference type="SAM" id="Phobius"/>
    </source>
</evidence>
<dbReference type="Pfam" id="PF07331">
    <property type="entry name" value="TctB"/>
    <property type="match status" value="1"/>
</dbReference>
<dbReference type="RefSeq" id="WP_066812640.1">
    <property type="nucleotide sequence ID" value="NZ_CP012661.1"/>
</dbReference>
<dbReference type="AlphaFoldDB" id="A0A165SLB3"/>
<protein>
    <submittedName>
        <fullName evidence="3">Putative tricarboxylic transport membrane protein</fullName>
    </submittedName>
</protein>
<keyword evidence="4" id="KW-1185">Reference proteome</keyword>
<organism evidence="3 4">
    <name type="scientific">Frigidibacter mobilis</name>
    <dbReference type="NCBI Taxonomy" id="1335048"/>
    <lineage>
        <taxon>Bacteria</taxon>
        <taxon>Pseudomonadati</taxon>
        <taxon>Pseudomonadota</taxon>
        <taxon>Alphaproteobacteria</taxon>
        <taxon>Rhodobacterales</taxon>
        <taxon>Paracoccaceae</taxon>
        <taxon>Frigidibacter</taxon>
    </lineage>
</organism>
<dbReference type="InterPro" id="IPR009936">
    <property type="entry name" value="DUF1468"/>
</dbReference>